<feature type="non-terminal residue" evidence="2">
    <location>
        <position position="175"/>
    </location>
</feature>
<feature type="compositionally biased region" description="Basic and acidic residues" evidence="1">
    <location>
        <begin position="147"/>
        <end position="161"/>
    </location>
</feature>
<name>A0AAV2I320_LYMST</name>
<feature type="region of interest" description="Disordered" evidence="1">
    <location>
        <begin position="91"/>
        <end position="175"/>
    </location>
</feature>
<evidence type="ECO:0000313" key="2">
    <source>
        <dbReference type="EMBL" id="CAL1541042.1"/>
    </source>
</evidence>
<comment type="caution">
    <text evidence="2">The sequence shown here is derived from an EMBL/GenBank/DDBJ whole genome shotgun (WGS) entry which is preliminary data.</text>
</comment>
<gene>
    <name evidence="2" type="ORF">GSLYS_00014684001</name>
</gene>
<evidence type="ECO:0000313" key="3">
    <source>
        <dbReference type="Proteomes" id="UP001497497"/>
    </source>
</evidence>
<feature type="compositionally biased region" description="Polar residues" evidence="1">
    <location>
        <begin position="166"/>
        <end position="175"/>
    </location>
</feature>
<keyword evidence="3" id="KW-1185">Reference proteome</keyword>
<feature type="compositionally biased region" description="Polar residues" evidence="1">
    <location>
        <begin position="115"/>
        <end position="125"/>
    </location>
</feature>
<sequence>RSSRTWLNAANTCVRHPSRQPSNAASHTSQVPQDGRQQYIHLVSQPTTTTVETIHQYIPYISPPTHSHLDHRHTYVSVPSHIALAAQHPADPVVSQPGDTLKSSPTSRSTTSVTKNPAKTRPSSHVTRKSWSGIFPRPLKKGKKKINHDLRGDQPGEEGRSHLRSRSQVDTMAEL</sequence>
<evidence type="ECO:0000256" key="1">
    <source>
        <dbReference type="SAM" id="MobiDB-lite"/>
    </source>
</evidence>
<accession>A0AAV2I320</accession>
<dbReference type="Proteomes" id="UP001497497">
    <property type="component" value="Unassembled WGS sequence"/>
</dbReference>
<protein>
    <submittedName>
        <fullName evidence="2">Uncharacterized protein</fullName>
    </submittedName>
</protein>
<proteinExistence type="predicted"/>
<reference evidence="2 3" key="1">
    <citation type="submission" date="2024-04" db="EMBL/GenBank/DDBJ databases">
        <authorList>
            <consortium name="Genoscope - CEA"/>
            <person name="William W."/>
        </authorList>
    </citation>
    <scope>NUCLEOTIDE SEQUENCE [LARGE SCALE GENOMIC DNA]</scope>
</reference>
<feature type="compositionally biased region" description="Low complexity" evidence="1">
    <location>
        <begin position="100"/>
        <end position="114"/>
    </location>
</feature>
<dbReference type="EMBL" id="CAXITT010000411">
    <property type="protein sequence ID" value="CAL1541042.1"/>
    <property type="molecule type" value="Genomic_DNA"/>
</dbReference>
<organism evidence="2 3">
    <name type="scientific">Lymnaea stagnalis</name>
    <name type="common">Great pond snail</name>
    <name type="synonym">Helix stagnalis</name>
    <dbReference type="NCBI Taxonomy" id="6523"/>
    <lineage>
        <taxon>Eukaryota</taxon>
        <taxon>Metazoa</taxon>
        <taxon>Spiralia</taxon>
        <taxon>Lophotrochozoa</taxon>
        <taxon>Mollusca</taxon>
        <taxon>Gastropoda</taxon>
        <taxon>Heterobranchia</taxon>
        <taxon>Euthyneura</taxon>
        <taxon>Panpulmonata</taxon>
        <taxon>Hygrophila</taxon>
        <taxon>Lymnaeoidea</taxon>
        <taxon>Lymnaeidae</taxon>
        <taxon>Lymnaea</taxon>
    </lineage>
</organism>
<dbReference type="AlphaFoldDB" id="A0AAV2I320"/>
<feature type="non-terminal residue" evidence="2">
    <location>
        <position position="1"/>
    </location>
</feature>